<proteinExistence type="predicted"/>
<reference evidence="2" key="1">
    <citation type="submission" date="2024-03" db="EMBL/GenBank/DDBJ databases">
        <title>WGS assembly of Saponaria officinalis var. Norfolk2.</title>
        <authorList>
            <person name="Jenkins J."/>
            <person name="Shu S."/>
            <person name="Grimwood J."/>
            <person name="Barry K."/>
            <person name="Goodstein D."/>
            <person name="Schmutz J."/>
            <person name="Leebens-Mack J."/>
            <person name="Osbourn A."/>
        </authorList>
    </citation>
    <scope>NUCLEOTIDE SEQUENCE [LARGE SCALE GENOMIC DNA]</scope>
    <source>
        <strain evidence="2">JIC</strain>
    </source>
</reference>
<evidence type="ECO:0000256" key="1">
    <source>
        <dbReference type="SAM" id="SignalP"/>
    </source>
</evidence>
<gene>
    <name evidence="2" type="ORF">RND81_05G152200</name>
</gene>
<dbReference type="EMBL" id="JBDFQZ010000005">
    <property type="protein sequence ID" value="KAK9725543.1"/>
    <property type="molecule type" value="Genomic_DNA"/>
</dbReference>
<organism evidence="2 3">
    <name type="scientific">Saponaria officinalis</name>
    <name type="common">Common soapwort</name>
    <name type="synonym">Lychnis saponaria</name>
    <dbReference type="NCBI Taxonomy" id="3572"/>
    <lineage>
        <taxon>Eukaryota</taxon>
        <taxon>Viridiplantae</taxon>
        <taxon>Streptophyta</taxon>
        <taxon>Embryophyta</taxon>
        <taxon>Tracheophyta</taxon>
        <taxon>Spermatophyta</taxon>
        <taxon>Magnoliopsida</taxon>
        <taxon>eudicotyledons</taxon>
        <taxon>Gunneridae</taxon>
        <taxon>Pentapetalae</taxon>
        <taxon>Caryophyllales</taxon>
        <taxon>Caryophyllaceae</taxon>
        <taxon>Caryophylleae</taxon>
        <taxon>Saponaria</taxon>
    </lineage>
</organism>
<feature type="signal peptide" evidence="1">
    <location>
        <begin position="1"/>
        <end position="29"/>
    </location>
</feature>
<accession>A0AAW1KXV4</accession>
<keyword evidence="1" id="KW-0732">Signal</keyword>
<keyword evidence="3" id="KW-1185">Reference proteome</keyword>
<sequence length="105" mass="11915">MYVAKTRKYLGMILLIFIINCAIIRQAEGDGQAKYVFCYWKCLFAKHQGDCIDRCMGDAKDGEWNTCELNCVNSACSPLAKQGYQGYAKFEECAISCRSRCKKTL</sequence>
<evidence type="ECO:0000313" key="2">
    <source>
        <dbReference type="EMBL" id="KAK9725543.1"/>
    </source>
</evidence>
<feature type="chain" id="PRO_5043688055" evidence="1">
    <location>
        <begin position="30"/>
        <end position="105"/>
    </location>
</feature>
<dbReference type="AlphaFoldDB" id="A0AAW1KXV4"/>
<evidence type="ECO:0000313" key="3">
    <source>
        <dbReference type="Proteomes" id="UP001443914"/>
    </source>
</evidence>
<name>A0AAW1KXV4_SAPOF</name>
<protein>
    <submittedName>
        <fullName evidence="2">Uncharacterized protein</fullName>
    </submittedName>
</protein>
<comment type="caution">
    <text evidence="2">The sequence shown here is derived from an EMBL/GenBank/DDBJ whole genome shotgun (WGS) entry which is preliminary data.</text>
</comment>
<dbReference type="Proteomes" id="UP001443914">
    <property type="component" value="Unassembled WGS sequence"/>
</dbReference>